<evidence type="ECO:0000313" key="10">
    <source>
        <dbReference type="EMBL" id="GBG72605.1"/>
    </source>
</evidence>
<dbReference type="PANTHER" id="PTHR38042">
    <property type="entry name" value="UROPORPHYRINOGEN-III SYNTHASE, CHLOROPLASTIC"/>
    <property type="match status" value="1"/>
</dbReference>
<protein>
    <recommendedName>
        <fullName evidence="3 7">Uroporphyrinogen-III synthase</fullName>
        <ecNumber evidence="3 7">4.2.1.75</ecNumber>
    </recommendedName>
</protein>
<evidence type="ECO:0000259" key="9">
    <source>
        <dbReference type="Pfam" id="PF02602"/>
    </source>
</evidence>
<comment type="similarity">
    <text evidence="2 7">Belongs to the uroporphyrinogen-III synthase family.</text>
</comment>
<evidence type="ECO:0000256" key="2">
    <source>
        <dbReference type="ARBA" id="ARBA00008133"/>
    </source>
</evidence>
<dbReference type="CDD" id="cd06578">
    <property type="entry name" value="HemD"/>
    <property type="match status" value="1"/>
</dbReference>
<dbReference type="STRING" id="69332.A0A388KRB8"/>
<comment type="function">
    <text evidence="7">Catalyzes cyclization of the linear tetrapyrrole, hydroxymethylbilane, to the macrocyclic uroporphyrinogen III.</text>
</comment>
<evidence type="ECO:0000256" key="7">
    <source>
        <dbReference type="RuleBase" id="RU366031"/>
    </source>
</evidence>
<proteinExistence type="inferred from homology"/>
<name>A0A388KRB8_CHABU</name>
<dbReference type="EMBL" id="BFEA01000168">
    <property type="protein sequence ID" value="GBG72605.1"/>
    <property type="molecule type" value="Genomic_DNA"/>
</dbReference>
<sequence length="529" mass="56665">MAAQVSRVLTTAVCFGQARSFDTGLDAIGRPGRHRKHCHHRHQCSYCCRQFRDHAFRRVHEDLWALQVGVLWSCVNRSIKEGRNSTPLCAPIATDAHRKGEGFSVAPCRSRVGLNTGCGDACHHHFHCDYRAAWREGRESGPRGGPGLAAWRESRGSGLGRGADYPVACRERRGSGLGGGADYPGAWRERRGSGLGGGLDSSWLRVDDRAEVGVSMSIVRRSGDDSGRTSNEGLGPIDGHGGDDMEYASGQVVVVTRERGKNGKLMDLLGAQGVECLELPLIEYVDGPDSPKLVKALQAEEWAWVILTSPEAASVFLQNWEKAGRPALRMAVVGSGTGQVLLDAAAIAATQGLNGEGELLTIGFQPSKAQGVYLAAELPLPDLSPSPSPSAAPPSVATDVGVSRKVLYPASVKASHELEEGLAKRGFAVTRLNTYSTETVRQLDRDRFARAVRSPVITFASPTAVRAWISHVADAQCEWDGVAACIGSTTAEAAMRAGVKRVVYPTSPGMNGWVDVIMQALQQNEVARI</sequence>
<evidence type="ECO:0000256" key="3">
    <source>
        <dbReference type="ARBA" id="ARBA00013109"/>
    </source>
</evidence>
<dbReference type="PANTHER" id="PTHR38042:SF1">
    <property type="entry name" value="UROPORPHYRINOGEN-III SYNTHASE, CHLOROPLASTIC"/>
    <property type="match status" value="1"/>
</dbReference>
<comment type="catalytic activity">
    <reaction evidence="6 7">
        <text>hydroxymethylbilane = uroporphyrinogen III + H2O</text>
        <dbReference type="Rhea" id="RHEA:18965"/>
        <dbReference type="ChEBI" id="CHEBI:15377"/>
        <dbReference type="ChEBI" id="CHEBI:57308"/>
        <dbReference type="ChEBI" id="CHEBI:57845"/>
        <dbReference type="EC" id="4.2.1.75"/>
    </reaction>
</comment>
<dbReference type="GO" id="GO:0006780">
    <property type="term" value="P:uroporphyrinogen III biosynthetic process"/>
    <property type="evidence" value="ECO:0007669"/>
    <property type="project" value="UniProtKB-UniRule"/>
</dbReference>
<reference evidence="10 11" key="1">
    <citation type="journal article" date="2018" name="Cell">
        <title>The Chara Genome: Secondary Complexity and Implications for Plant Terrestrialization.</title>
        <authorList>
            <person name="Nishiyama T."/>
            <person name="Sakayama H."/>
            <person name="Vries J.D."/>
            <person name="Buschmann H."/>
            <person name="Saint-Marcoux D."/>
            <person name="Ullrich K.K."/>
            <person name="Haas F.B."/>
            <person name="Vanderstraeten L."/>
            <person name="Becker D."/>
            <person name="Lang D."/>
            <person name="Vosolsobe S."/>
            <person name="Rombauts S."/>
            <person name="Wilhelmsson P.K.I."/>
            <person name="Janitza P."/>
            <person name="Kern R."/>
            <person name="Heyl A."/>
            <person name="Rumpler F."/>
            <person name="Villalobos L.I.A.C."/>
            <person name="Clay J.M."/>
            <person name="Skokan R."/>
            <person name="Toyoda A."/>
            <person name="Suzuki Y."/>
            <person name="Kagoshima H."/>
            <person name="Schijlen E."/>
            <person name="Tajeshwar N."/>
            <person name="Catarino B."/>
            <person name="Hetherington A.J."/>
            <person name="Saltykova A."/>
            <person name="Bonnot C."/>
            <person name="Breuninger H."/>
            <person name="Symeonidi A."/>
            <person name="Radhakrishnan G.V."/>
            <person name="Van Nieuwerburgh F."/>
            <person name="Deforce D."/>
            <person name="Chang C."/>
            <person name="Karol K.G."/>
            <person name="Hedrich R."/>
            <person name="Ulvskov P."/>
            <person name="Glockner G."/>
            <person name="Delwiche C.F."/>
            <person name="Petrasek J."/>
            <person name="Van de Peer Y."/>
            <person name="Friml J."/>
            <person name="Beilby M."/>
            <person name="Dolan L."/>
            <person name="Kohara Y."/>
            <person name="Sugano S."/>
            <person name="Fujiyama A."/>
            <person name="Delaux P.-M."/>
            <person name="Quint M."/>
            <person name="TheiBen G."/>
            <person name="Hagemann M."/>
            <person name="Harholt J."/>
            <person name="Dunand C."/>
            <person name="Zachgo S."/>
            <person name="Langdale J."/>
            <person name="Maumus F."/>
            <person name="Straeten D.V.D."/>
            <person name="Gould S.B."/>
            <person name="Rensing S.A."/>
        </authorList>
    </citation>
    <scope>NUCLEOTIDE SEQUENCE [LARGE SCALE GENOMIC DNA]</scope>
    <source>
        <strain evidence="10 11">S276</strain>
    </source>
</reference>
<evidence type="ECO:0000256" key="1">
    <source>
        <dbReference type="ARBA" id="ARBA00004772"/>
    </source>
</evidence>
<dbReference type="OrthoDB" id="443551at2759"/>
<dbReference type="GO" id="GO:0004852">
    <property type="term" value="F:uroporphyrinogen-III synthase activity"/>
    <property type="evidence" value="ECO:0007669"/>
    <property type="project" value="UniProtKB-UniRule"/>
</dbReference>
<dbReference type="Pfam" id="PF02602">
    <property type="entry name" value="HEM4"/>
    <property type="match status" value="2"/>
</dbReference>
<organism evidence="10 11">
    <name type="scientific">Chara braunii</name>
    <name type="common">Braun's stonewort</name>
    <dbReference type="NCBI Taxonomy" id="69332"/>
    <lineage>
        <taxon>Eukaryota</taxon>
        <taxon>Viridiplantae</taxon>
        <taxon>Streptophyta</taxon>
        <taxon>Charophyceae</taxon>
        <taxon>Charales</taxon>
        <taxon>Characeae</taxon>
        <taxon>Chara</taxon>
    </lineage>
</organism>
<comment type="pathway">
    <text evidence="1 7">Porphyrin-containing compound metabolism; protoporphyrin-IX biosynthesis; coproporphyrinogen-III from 5-aminolevulinate: step 3/4.</text>
</comment>
<gene>
    <name evidence="10" type="ORF">CBR_g12178</name>
</gene>
<dbReference type="EC" id="4.2.1.75" evidence="3 7"/>
<evidence type="ECO:0000256" key="8">
    <source>
        <dbReference type="SAM" id="MobiDB-lite"/>
    </source>
</evidence>
<keyword evidence="4 7" id="KW-0456">Lyase</keyword>
<dbReference type="InterPro" id="IPR039793">
    <property type="entry name" value="UROS/Hem4"/>
</dbReference>
<dbReference type="UniPathway" id="UPA00251">
    <property type="reaction ID" value="UER00320"/>
</dbReference>
<evidence type="ECO:0000256" key="4">
    <source>
        <dbReference type="ARBA" id="ARBA00023239"/>
    </source>
</evidence>
<dbReference type="InterPro" id="IPR003754">
    <property type="entry name" value="4pyrrol_synth_uPrphyn_synth"/>
</dbReference>
<feature type="domain" description="Tetrapyrrole biosynthesis uroporphyrinogen III synthase" evidence="9">
    <location>
        <begin position="402"/>
        <end position="514"/>
    </location>
</feature>
<dbReference type="Proteomes" id="UP000265515">
    <property type="component" value="Unassembled WGS sequence"/>
</dbReference>
<keyword evidence="5 7" id="KW-0627">Porphyrin biosynthesis</keyword>
<feature type="region of interest" description="Disordered" evidence="8">
    <location>
        <begin position="220"/>
        <end position="244"/>
    </location>
</feature>
<dbReference type="Gramene" id="GBG72605">
    <property type="protein sequence ID" value="GBG72605"/>
    <property type="gene ID" value="CBR_g12178"/>
</dbReference>
<accession>A0A388KRB8</accession>
<feature type="domain" description="Tetrapyrrole biosynthesis uroporphyrinogen III synthase" evidence="9">
    <location>
        <begin position="267"/>
        <end position="348"/>
    </location>
</feature>
<dbReference type="SUPFAM" id="SSF69618">
    <property type="entry name" value="HemD-like"/>
    <property type="match status" value="1"/>
</dbReference>
<evidence type="ECO:0000313" key="11">
    <source>
        <dbReference type="Proteomes" id="UP000265515"/>
    </source>
</evidence>
<dbReference type="InterPro" id="IPR036108">
    <property type="entry name" value="4pyrrol_syn_uPrphyn_synt_sf"/>
</dbReference>
<evidence type="ECO:0000256" key="6">
    <source>
        <dbReference type="ARBA" id="ARBA00048617"/>
    </source>
</evidence>
<dbReference type="AlphaFoldDB" id="A0A388KRB8"/>
<dbReference type="Gene3D" id="3.40.50.10090">
    <property type="match status" value="2"/>
</dbReference>
<dbReference type="GO" id="GO:0006782">
    <property type="term" value="P:protoporphyrinogen IX biosynthetic process"/>
    <property type="evidence" value="ECO:0007669"/>
    <property type="project" value="UniProtKB-UniRule"/>
</dbReference>
<keyword evidence="11" id="KW-1185">Reference proteome</keyword>
<evidence type="ECO:0000256" key="5">
    <source>
        <dbReference type="ARBA" id="ARBA00023244"/>
    </source>
</evidence>
<comment type="caution">
    <text evidence="10">The sequence shown here is derived from an EMBL/GenBank/DDBJ whole genome shotgun (WGS) entry which is preliminary data.</text>
</comment>